<dbReference type="Pfam" id="PF20176">
    <property type="entry name" value="DUF6541"/>
    <property type="match status" value="1"/>
</dbReference>
<keyword evidence="1" id="KW-1133">Transmembrane helix</keyword>
<feature type="transmembrane region" description="Helical" evidence="1">
    <location>
        <begin position="283"/>
        <end position="316"/>
    </location>
</feature>
<feature type="transmembrane region" description="Helical" evidence="1">
    <location>
        <begin position="454"/>
        <end position="476"/>
    </location>
</feature>
<feature type="transmembrane region" description="Helical" evidence="1">
    <location>
        <begin position="226"/>
        <end position="245"/>
    </location>
</feature>
<comment type="caution">
    <text evidence="2">The sequence shown here is derived from an EMBL/GenBank/DDBJ whole genome shotgun (WGS) entry which is preliminary data.</text>
</comment>
<feature type="transmembrane region" description="Helical" evidence="1">
    <location>
        <begin position="33"/>
        <end position="52"/>
    </location>
</feature>
<feature type="transmembrane region" description="Helical" evidence="1">
    <location>
        <begin position="201"/>
        <end position="220"/>
    </location>
</feature>
<feature type="transmembrane region" description="Helical" evidence="1">
    <location>
        <begin position="417"/>
        <end position="434"/>
    </location>
</feature>
<feature type="transmembrane region" description="Helical" evidence="1">
    <location>
        <begin position="58"/>
        <end position="82"/>
    </location>
</feature>
<sequence length="675" mass="69219">MLLDVAGFVVGVCVAMLPGTCAMLLIGVRGPWWYLALAAPCSVAVASLTGLITTAVGASFGFVALAVVSVVLAGAAVVRRALRRRGRAAPGRVSRAPAVRTLPMLAGTAAIGAGLGVGVLTWLGGMGWSLRTYPQEHDMIYHLAVSSYVARTGVGAPWALAPTDVLSGSDTIFYPAGFHLLAGAVAQVTGDVVVSVNALALLLVGIGMPLAAACLTGALARANGCASDTAVGAAGVACVLMATLYRPGVQLAHDGGVLPNSVALALCTGVLAALVSWRRASRAVLVSAGLATAGAVIAHPSAVVTLGVTTGIYLIVDVVRRGRRDLLRAVRALAAPAALALLVALPTLLIGSRAVAATTSFDSETPDRPVAQAVGKALTFAYGGYLDPDSTRAQVSAAVLIVGGLLVLVATRRFLPLLAVVAGWFAIVVSYFTAPGRGAPGVITSFFYNSEPRVWSQLSLVGVPAGALGVAIAARWAARRLPHVGRRVVPWVTAGLLLLVLAAYLVGPGYGYARVNENAVASRFATPDFTRVNGDDEAAAAWLAGHVQSGERVLNSANDGSTVLYTEHGIPVVNLASLGSAAAPYTYRLLAGFRHYPTDPAIRRDLLDLRVAWLYVDSEAPPIGVGGAPSGWPGTDRLTVPRGFEDLTGLPGLTPVFRAGTVTVYRLDPVVVAGL</sequence>
<feature type="transmembrane region" description="Helical" evidence="1">
    <location>
        <begin position="102"/>
        <end position="123"/>
    </location>
</feature>
<feature type="transmembrane region" description="Helical" evidence="1">
    <location>
        <begin position="172"/>
        <end position="194"/>
    </location>
</feature>
<organism evidence="2 3">
    <name type="scientific">Actinomycetospora straminea</name>
    <dbReference type="NCBI Taxonomy" id="663607"/>
    <lineage>
        <taxon>Bacteria</taxon>
        <taxon>Bacillati</taxon>
        <taxon>Actinomycetota</taxon>
        <taxon>Actinomycetes</taxon>
        <taxon>Pseudonocardiales</taxon>
        <taxon>Pseudonocardiaceae</taxon>
        <taxon>Actinomycetospora</taxon>
    </lineage>
</organism>
<protein>
    <recommendedName>
        <fullName evidence="4">4-amino-4-deoxy-L-arabinose transferase-like glycosyltransferase</fullName>
    </recommendedName>
</protein>
<dbReference type="Proteomes" id="UP001500457">
    <property type="component" value="Unassembled WGS sequence"/>
</dbReference>
<reference evidence="3" key="1">
    <citation type="journal article" date="2019" name="Int. J. Syst. Evol. Microbiol.">
        <title>The Global Catalogue of Microorganisms (GCM) 10K type strain sequencing project: providing services to taxonomists for standard genome sequencing and annotation.</title>
        <authorList>
            <consortium name="The Broad Institute Genomics Platform"/>
            <consortium name="The Broad Institute Genome Sequencing Center for Infectious Disease"/>
            <person name="Wu L."/>
            <person name="Ma J."/>
        </authorList>
    </citation>
    <scope>NUCLEOTIDE SEQUENCE [LARGE SCALE GENOMIC DNA]</scope>
    <source>
        <strain evidence="3">JCM 17983</strain>
    </source>
</reference>
<proteinExistence type="predicted"/>
<dbReference type="InterPro" id="IPR046671">
    <property type="entry name" value="DUF6541"/>
</dbReference>
<name>A0ABP9EHL3_9PSEU</name>
<keyword evidence="1" id="KW-0472">Membrane</keyword>
<gene>
    <name evidence="2" type="ORF">GCM10023203_32480</name>
</gene>
<evidence type="ECO:0000313" key="2">
    <source>
        <dbReference type="EMBL" id="GAA4879358.1"/>
    </source>
</evidence>
<feature type="transmembrane region" description="Helical" evidence="1">
    <location>
        <begin position="393"/>
        <end position="410"/>
    </location>
</feature>
<accession>A0ABP9EHL3</accession>
<dbReference type="EMBL" id="BAABHQ010000008">
    <property type="protein sequence ID" value="GAA4879358.1"/>
    <property type="molecule type" value="Genomic_DNA"/>
</dbReference>
<feature type="transmembrane region" description="Helical" evidence="1">
    <location>
        <begin position="328"/>
        <end position="350"/>
    </location>
</feature>
<feature type="transmembrane region" description="Helical" evidence="1">
    <location>
        <begin position="488"/>
        <end position="507"/>
    </location>
</feature>
<evidence type="ECO:0008006" key="4">
    <source>
        <dbReference type="Google" id="ProtNLM"/>
    </source>
</evidence>
<evidence type="ECO:0000313" key="3">
    <source>
        <dbReference type="Proteomes" id="UP001500457"/>
    </source>
</evidence>
<evidence type="ECO:0000256" key="1">
    <source>
        <dbReference type="SAM" id="Phobius"/>
    </source>
</evidence>
<feature type="transmembrane region" description="Helical" evidence="1">
    <location>
        <begin position="6"/>
        <end position="26"/>
    </location>
</feature>
<feature type="transmembrane region" description="Helical" evidence="1">
    <location>
        <begin position="257"/>
        <end position="277"/>
    </location>
</feature>
<keyword evidence="3" id="KW-1185">Reference proteome</keyword>
<keyword evidence="1" id="KW-0812">Transmembrane</keyword>